<evidence type="ECO:0000313" key="4">
    <source>
        <dbReference type="Proteomes" id="UP000515811"/>
    </source>
</evidence>
<protein>
    <submittedName>
        <fullName evidence="3">TolC family protein</fullName>
    </submittedName>
</protein>
<dbReference type="KEGG" id="drg:H9K76_15325"/>
<sequence>MNTRRITTTLSALTAALVLAGCASVASDGLRGDVQQQTQSRLPKDAQLASANADARKEAQDRIADWLKQPVDQDTAVRIALLNNPDLHAQLAELAAQDAERAQALTLINPTLTLGRFTNGHEREIERQLGFNLVNVITLPWRSRWLGWQMERATLQASQNVLLMAAETRRAWLRAVASEQSLAAAVKMNDAAQLGAELARRMAQVGNFNKLQQARELSIAQESAAQLARARLAAATDREQLSRMMGLWGTQAAFQLPAQLPAIPRSAGELRSGDDAEATALRERLDLRALRRDLDTTADRGGWAGVGAVFGDIGATYSNNRSTDRETGHVEKTRGWELDLPLPIFDWGGSASARTRAEVRRSAALLQSTALRARGEARTSWSRYRTAWDLAHQQQAEVLPLAKLVQDETVLRYNGMFDSVWQLLAQARATTQAVVNATNAQRDFWLAETDLQLALTGTSPGETAALGSSASNAASNTNEQGH</sequence>
<name>A0A7G9RK34_9BURK</name>
<keyword evidence="2" id="KW-0732">Signal</keyword>
<dbReference type="SUPFAM" id="SSF56954">
    <property type="entry name" value="Outer membrane efflux proteins (OEP)"/>
    <property type="match status" value="1"/>
</dbReference>
<proteinExistence type="predicted"/>
<evidence type="ECO:0000313" key="3">
    <source>
        <dbReference type="EMBL" id="QNN55959.1"/>
    </source>
</evidence>
<keyword evidence="4" id="KW-1185">Reference proteome</keyword>
<dbReference type="GO" id="GO:0015562">
    <property type="term" value="F:efflux transmembrane transporter activity"/>
    <property type="evidence" value="ECO:0007669"/>
    <property type="project" value="InterPro"/>
</dbReference>
<dbReference type="PANTHER" id="PTHR30203">
    <property type="entry name" value="OUTER MEMBRANE CATION EFFLUX PROTEIN"/>
    <property type="match status" value="1"/>
</dbReference>
<dbReference type="InterPro" id="IPR010131">
    <property type="entry name" value="MdtP/NodT-like"/>
</dbReference>
<feature type="signal peptide" evidence="2">
    <location>
        <begin position="1"/>
        <end position="20"/>
    </location>
</feature>
<evidence type="ECO:0000256" key="1">
    <source>
        <dbReference type="SAM" id="MobiDB-lite"/>
    </source>
</evidence>
<dbReference type="EMBL" id="CP060714">
    <property type="protein sequence ID" value="QNN55959.1"/>
    <property type="molecule type" value="Genomic_DNA"/>
</dbReference>
<dbReference type="PANTHER" id="PTHR30203:SF24">
    <property type="entry name" value="BLR4935 PROTEIN"/>
    <property type="match status" value="1"/>
</dbReference>
<evidence type="ECO:0000256" key="2">
    <source>
        <dbReference type="SAM" id="SignalP"/>
    </source>
</evidence>
<feature type="compositionally biased region" description="Low complexity" evidence="1">
    <location>
        <begin position="464"/>
        <end position="482"/>
    </location>
</feature>
<feature type="region of interest" description="Disordered" evidence="1">
    <location>
        <begin position="462"/>
        <end position="482"/>
    </location>
</feature>
<feature type="chain" id="PRO_5028958144" evidence="2">
    <location>
        <begin position="21"/>
        <end position="482"/>
    </location>
</feature>
<dbReference type="Gene3D" id="1.20.1600.10">
    <property type="entry name" value="Outer membrane efflux proteins (OEP)"/>
    <property type="match status" value="1"/>
</dbReference>
<dbReference type="Proteomes" id="UP000515811">
    <property type="component" value="Chromosome"/>
</dbReference>
<reference evidence="3 4" key="1">
    <citation type="submission" date="2020-08" db="EMBL/GenBank/DDBJ databases">
        <title>Genome sequence of Diaphorobacter ruginosibacter DSM 27467T.</title>
        <authorList>
            <person name="Hyun D.-W."/>
            <person name="Bae J.-W."/>
        </authorList>
    </citation>
    <scope>NUCLEOTIDE SEQUENCE [LARGE SCALE GENOMIC DNA]</scope>
    <source>
        <strain evidence="3 4">DSM 27467</strain>
    </source>
</reference>
<organism evidence="3 4">
    <name type="scientific">Diaphorobacter ruginosibacter</name>
    <dbReference type="NCBI Taxonomy" id="1715720"/>
    <lineage>
        <taxon>Bacteria</taxon>
        <taxon>Pseudomonadati</taxon>
        <taxon>Pseudomonadota</taxon>
        <taxon>Betaproteobacteria</taxon>
        <taxon>Burkholderiales</taxon>
        <taxon>Comamonadaceae</taxon>
        <taxon>Diaphorobacter</taxon>
    </lineage>
</organism>
<dbReference type="PROSITE" id="PS51257">
    <property type="entry name" value="PROKAR_LIPOPROTEIN"/>
    <property type="match status" value="1"/>
</dbReference>
<dbReference type="AlphaFoldDB" id="A0A7G9RK34"/>
<gene>
    <name evidence="3" type="ORF">H9K76_15325</name>
</gene>
<dbReference type="RefSeq" id="WP_187596231.1">
    <property type="nucleotide sequence ID" value="NZ_CP060714.1"/>
</dbReference>
<accession>A0A7G9RK34</accession>